<comment type="caution">
    <text evidence="20">The sequence shown here is derived from an EMBL/GenBank/DDBJ whole genome shotgun (WGS) entry which is preliminary data.</text>
</comment>
<dbReference type="CDD" id="cd17546">
    <property type="entry name" value="REC_hyHK_CKI1_RcsC-like"/>
    <property type="match status" value="1"/>
</dbReference>
<keyword evidence="8 16" id="KW-0812">Transmembrane</keyword>
<dbReference type="Gene3D" id="1.20.120.160">
    <property type="entry name" value="HPT domain"/>
    <property type="match status" value="1"/>
</dbReference>
<feature type="transmembrane region" description="Helical" evidence="16">
    <location>
        <begin position="20"/>
        <end position="39"/>
    </location>
</feature>
<evidence type="ECO:0000256" key="16">
    <source>
        <dbReference type="SAM" id="Phobius"/>
    </source>
</evidence>
<dbReference type="InterPro" id="IPR008207">
    <property type="entry name" value="Sig_transdc_His_kin_Hpt_dom"/>
</dbReference>
<evidence type="ECO:0000259" key="17">
    <source>
        <dbReference type="PROSITE" id="PS50109"/>
    </source>
</evidence>
<feature type="domain" description="Histidine kinase" evidence="17">
    <location>
        <begin position="365"/>
        <end position="588"/>
    </location>
</feature>
<evidence type="ECO:0000256" key="11">
    <source>
        <dbReference type="ARBA" id="ARBA00022989"/>
    </source>
</evidence>
<dbReference type="SUPFAM" id="SSF52172">
    <property type="entry name" value="CheY-like"/>
    <property type="match status" value="1"/>
</dbReference>
<evidence type="ECO:0000256" key="1">
    <source>
        <dbReference type="ARBA" id="ARBA00000085"/>
    </source>
</evidence>
<sequence length="854" mass="97353">MKNNPQQFNLQKTKLKVAAGYSFMLVVFVLSVFLVYRSFDAIIHSVETMSEDNQELEVATEISRGIVQINNYSTIYTNTFKRADYERYIQERAAVSKKINTLNEQLKDAGTDSIKHYFKEYLRSIDTWILLNDLSRKNDFNGISQLISLAEDSLSKANLSIPYSSVKIIKETTERKEENTFDTENGLDDKSSSRKKRTKKSKDKKGKNTSDEGTGLTKTITEISVDTEIDTAYYRQMEELIGKVKETISDAERTKNYQKKKLRTTELKLLETQALLVAKINHILSVIDVENKKMINQKLSVSKVMAEDASKQLLYILLVCLFISLVFGHFVFSDISRSSYYKAMLEKEKIETERLAKAKEDFLANMSHEIRTPLTNIIGLSEQLSRRESGEDKEKLNAIITSSEHLRDIVNDILDLSKIGAGLLKFEQIGFSVQSIIDEVLQMFQHGVNDKRLELLAEVNWNGLIPEKTFFLGDPVRLKQLMINLLSNSLKFTHEGHIKISVSVTEARSCYYIHCDVEDTGIGIDAEKQSEIFNDFTQADQAIQRHFGGTGLGLSISKKIVELQGGRIWMESEPGKGSVFSFRIPYRKAKEAEYPVRDTINYAAVGQLKGKKLLVADDDKMIPVVLSPLFNQWGIEYTICHSSVEAWQLLQEKQFDILILDLNMPEMSGYELVERLNGNENILNKGIRLIICSGNLTVEIKEPVSYEMLPKPFKKKELLEVLCRSIEETGETIHPVSETDAYTLNNFIAFANNDATTLRMFIETFIAQTQNELMEMEQFLRQGNRDQISEVAHKLKNTFGQLEAHEVIRILSCLESITEEKELTQQEISDHIAGLKQVVAEILTSLEKDLKQLD</sequence>
<feature type="modified residue" description="Phosphohistidine" evidence="13">
    <location>
        <position position="793"/>
    </location>
</feature>
<dbReference type="Gene3D" id="3.30.565.10">
    <property type="entry name" value="Histidine kinase-like ATPase, C-terminal domain"/>
    <property type="match status" value="1"/>
</dbReference>
<dbReference type="InterPro" id="IPR011006">
    <property type="entry name" value="CheY-like_superfamily"/>
</dbReference>
<dbReference type="InterPro" id="IPR036641">
    <property type="entry name" value="HPT_dom_sf"/>
</dbReference>
<dbReference type="Pfam" id="PF02518">
    <property type="entry name" value="HATPase_c"/>
    <property type="match status" value="1"/>
</dbReference>
<evidence type="ECO:0000256" key="9">
    <source>
        <dbReference type="ARBA" id="ARBA00022777"/>
    </source>
</evidence>
<evidence type="ECO:0000256" key="2">
    <source>
        <dbReference type="ARBA" id="ARBA00004429"/>
    </source>
</evidence>
<dbReference type="Pfam" id="PF00512">
    <property type="entry name" value="HisKA"/>
    <property type="match status" value="1"/>
</dbReference>
<dbReference type="InterPro" id="IPR001789">
    <property type="entry name" value="Sig_transdc_resp-reg_receiver"/>
</dbReference>
<evidence type="ECO:0000256" key="13">
    <source>
        <dbReference type="PROSITE-ProRule" id="PRU00110"/>
    </source>
</evidence>
<dbReference type="InterPro" id="IPR005467">
    <property type="entry name" value="His_kinase_dom"/>
</dbReference>
<feature type="compositionally biased region" description="Basic residues" evidence="15">
    <location>
        <begin position="193"/>
        <end position="207"/>
    </location>
</feature>
<keyword evidence="21" id="KW-1185">Reference proteome</keyword>
<feature type="domain" description="HPt" evidence="19">
    <location>
        <begin position="754"/>
        <end position="853"/>
    </location>
</feature>
<evidence type="ECO:0000256" key="10">
    <source>
        <dbReference type="ARBA" id="ARBA00022840"/>
    </source>
</evidence>
<evidence type="ECO:0000256" key="12">
    <source>
        <dbReference type="ARBA" id="ARBA00023136"/>
    </source>
</evidence>
<evidence type="ECO:0000313" key="21">
    <source>
        <dbReference type="Proteomes" id="UP000652681"/>
    </source>
</evidence>
<dbReference type="Pfam" id="PF00072">
    <property type="entry name" value="Response_reg"/>
    <property type="match status" value="1"/>
</dbReference>
<comment type="catalytic activity">
    <reaction evidence="1">
        <text>ATP + protein L-histidine = ADP + protein N-phospho-L-histidine.</text>
        <dbReference type="EC" id="2.7.13.3"/>
    </reaction>
</comment>
<evidence type="ECO:0000259" key="19">
    <source>
        <dbReference type="PROSITE" id="PS50894"/>
    </source>
</evidence>
<evidence type="ECO:0000256" key="5">
    <source>
        <dbReference type="ARBA" id="ARBA00022519"/>
    </source>
</evidence>
<keyword evidence="10" id="KW-0067">ATP-binding</keyword>
<feature type="modified residue" description="4-aspartylphosphate" evidence="14">
    <location>
        <position position="661"/>
    </location>
</feature>
<dbReference type="RefSeq" id="WP_216713161.1">
    <property type="nucleotide sequence ID" value="NZ_JACVEL010000001.1"/>
</dbReference>
<feature type="region of interest" description="Disordered" evidence="15">
    <location>
        <begin position="175"/>
        <end position="213"/>
    </location>
</feature>
<evidence type="ECO:0000256" key="8">
    <source>
        <dbReference type="ARBA" id="ARBA00022692"/>
    </source>
</evidence>
<dbReference type="PROSITE" id="PS50110">
    <property type="entry name" value="RESPONSE_REGULATORY"/>
    <property type="match status" value="1"/>
</dbReference>
<dbReference type="InterPro" id="IPR036890">
    <property type="entry name" value="HATPase_C_sf"/>
</dbReference>
<dbReference type="SUPFAM" id="SSF55874">
    <property type="entry name" value="ATPase domain of HSP90 chaperone/DNA topoisomerase II/histidine kinase"/>
    <property type="match status" value="1"/>
</dbReference>
<keyword evidence="12 16" id="KW-0472">Membrane</keyword>
<keyword evidence="9" id="KW-0418">Kinase</keyword>
<evidence type="ECO:0000313" key="20">
    <source>
        <dbReference type="EMBL" id="MBC9810862.1"/>
    </source>
</evidence>
<dbReference type="PANTHER" id="PTHR43047:SF64">
    <property type="entry name" value="HISTIDINE KINASE CONTAINING CHEY-HOMOLOGOUS RECEIVER DOMAIN AND PAS DOMAIN-RELATED"/>
    <property type="match status" value="1"/>
</dbReference>
<protein>
    <recommendedName>
        <fullName evidence="3">histidine kinase</fullName>
        <ecNumber evidence="3">2.7.13.3</ecNumber>
    </recommendedName>
</protein>
<dbReference type="SUPFAM" id="SSF47226">
    <property type="entry name" value="Histidine-containing phosphotransfer domain, HPT domain"/>
    <property type="match status" value="1"/>
</dbReference>
<evidence type="ECO:0000256" key="6">
    <source>
        <dbReference type="ARBA" id="ARBA00022553"/>
    </source>
</evidence>
<reference evidence="20" key="1">
    <citation type="submission" date="2020-09" db="EMBL/GenBank/DDBJ databases">
        <title>Taishania pollutisoli gen. nov., sp. nov., Isolated from Tetrabromobisphenol A-Contaminated Soil.</title>
        <authorList>
            <person name="Chen Q."/>
        </authorList>
    </citation>
    <scope>NUCLEOTIDE SEQUENCE</scope>
    <source>
        <strain evidence="20">CZZ-1</strain>
    </source>
</reference>
<dbReference type="GO" id="GO:0005886">
    <property type="term" value="C:plasma membrane"/>
    <property type="evidence" value="ECO:0007669"/>
    <property type="project" value="UniProtKB-SubCell"/>
</dbReference>
<evidence type="ECO:0000259" key="18">
    <source>
        <dbReference type="PROSITE" id="PS50110"/>
    </source>
</evidence>
<dbReference type="Gene3D" id="1.10.287.130">
    <property type="match status" value="1"/>
</dbReference>
<organism evidence="20 21">
    <name type="scientific">Taishania pollutisoli</name>
    <dbReference type="NCBI Taxonomy" id="2766479"/>
    <lineage>
        <taxon>Bacteria</taxon>
        <taxon>Pseudomonadati</taxon>
        <taxon>Bacteroidota</taxon>
        <taxon>Flavobacteriia</taxon>
        <taxon>Flavobacteriales</taxon>
        <taxon>Crocinitomicaceae</taxon>
        <taxon>Taishania</taxon>
    </lineage>
</organism>
<dbReference type="FunFam" id="3.30.565.10:FF:000010">
    <property type="entry name" value="Sensor histidine kinase RcsC"/>
    <property type="match status" value="1"/>
</dbReference>
<dbReference type="Proteomes" id="UP000652681">
    <property type="component" value="Unassembled WGS sequence"/>
</dbReference>
<keyword evidence="11 16" id="KW-1133">Transmembrane helix</keyword>
<dbReference type="EC" id="2.7.13.3" evidence="3"/>
<gene>
    <name evidence="20" type="ORF">H9Y05_00090</name>
</gene>
<dbReference type="PRINTS" id="PR00344">
    <property type="entry name" value="BCTRLSENSOR"/>
</dbReference>
<accession>A0A8J6P3L4</accession>
<evidence type="ECO:0000256" key="3">
    <source>
        <dbReference type="ARBA" id="ARBA00012438"/>
    </source>
</evidence>
<dbReference type="SMART" id="SM00387">
    <property type="entry name" value="HATPase_c"/>
    <property type="match status" value="1"/>
</dbReference>
<feature type="domain" description="Response regulatory" evidence="18">
    <location>
        <begin position="612"/>
        <end position="726"/>
    </location>
</feature>
<evidence type="ECO:0000256" key="7">
    <source>
        <dbReference type="ARBA" id="ARBA00022679"/>
    </source>
</evidence>
<keyword evidence="5" id="KW-0997">Cell inner membrane</keyword>
<dbReference type="CDD" id="cd00082">
    <property type="entry name" value="HisKA"/>
    <property type="match status" value="1"/>
</dbReference>
<evidence type="ECO:0000256" key="4">
    <source>
        <dbReference type="ARBA" id="ARBA00022475"/>
    </source>
</evidence>
<dbReference type="Pfam" id="PF01627">
    <property type="entry name" value="Hpt"/>
    <property type="match status" value="1"/>
</dbReference>
<dbReference type="SMART" id="SM00388">
    <property type="entry name" value="HisKA"/>
    <property type="match status" value="1"/>
</dbReference>
<evidence type="ECO:0000256" key="14">
    <source>
        <dbReference type="PROSITE-ProRule" id="PRU00169"/>
    </source>
</evidence>
<keyword evidence="4" id="KW-1003">Cell membrane</keyword>
<comment type="subcellular location">
    <subcellularLocation>
        <location evidence="2">Cell inner membrane</location>
        <topology evidence="2">Multi-pass membrane protein</topology>
    </subcellularLocation>
</comment>
<dbReference type="SUPFAM" id="SSF47384">
    <property type="entry name" value="Homodimeric domain of signal transducing histidine kinase"/>
    <property type="match status" value="1"/>
</dbReference>
<dbReference type="InterPro" id="IPR003594">
    <property type="entry name" value="HATPase_dom"/>
</dbReference>
<feature type="transmembrane region" description="Helical" evidence="16">
    <location>
        <begin position="313"/>
        <end position="332"/>
    </location>
</feature>
<name>A0A8J6P3L4_9FLAO</name>
<keyword evidence="10" id="KW-0547">Nucleotide-binding</keyword>
<dbReference type="InterPro" id="IPR004358">
    <property type="entry name" value="Sig_transdc_His_kin-like_C"/>
</dbReference>
<dbReference type="GO" id="GO:0000155">
    <property type="term" value="F:phosphorelay sensor kinase activity"/>
    <property type="evidence" value="ECO:0007669"/>
    <property type="project" value="InterPro"/>
</dbReference>
<dbReference type="EMBL" id="JACVEL010000001">
    <property type="protein sequence ID" value="MBC9810862.1"/>
    <property type="molecule type" value="Genomic_DNA"/>
</dbReference>
<keyword evidence="7" id="KW-0808">Transferase</keyword>
<dbReference type="Gene3D" id="3.40.50.2300">
    <property type="match status" value="1"/>
</dbReference>
<keyword evidence="6 14" id="KW-0597">Phosphoprotein</keyword>
<dbReference type="CDD" id="cd16922">
    <property type="entry name" value="HATPase_EvgS-ArcB-TorS-like"/>
    <property type="match status" value="1"/>
</dbReference>
<proteinExistence type="predicted"/>
<dbReference type="PROSITE" id="PS50109">
    <property type="entry name" value="HIS_KIN"/>
    <property type="match status" value="1"/>
</dbReference>
<dbReference type="AlphaFoldDB" id="A0A8J6P3L4"/>
<dbReference type="PROSITE" id="PS50894">
    <property type="entry name" value="HPT"/>
    <property type="match status" value="1"/>
</dbReference>
<dbReference type="InterPro" id="IPR036097">
    <property type="entry name" value="HisK_dim/P_sf"/>
</dbReference>
<evidence type="ECO:0000256" key="15">
    <source>
        <dbReference type="SAM" id="MobiDB-lite"/>
    </source>
</evidence>
<dbReference type="SMART" id="SM00448">
    <property type="entry name" value="REC"/>
    <property type="match status" value="1"/>
</dbReference>
<dbReference type="InterPro" id="IPR003661">
    <property type="entry name" value="HisK_dim/P_dom"/>
</dbReference>
<dbReference type="PANTHER" id="PTHR43047">
    <property type="entry name" value="TWO-COMPONENT HISTIDINE PROTEIN KINASE"/>
    <property type="match status" value="1"/>
</dbReference>